<dbReference type="Proteomes" id="UP001607303">
    <property type="component" value="Unassembled WGS sequence"/>
</dbReference>
<dbReference type="EMBL" id="JAYRBN010000100">
    <property type="protein sequence ID" value="KAL2728077.1"/>
    <property type="molecule type" value="Genomic_DNA"/>
</dbReference>
<evidence type="ECO:0000256" key="1">
    <source>
        <dbReference type="SAM" id="MobiDB-lite"/>
    </source>
</evidence>
<gene>
    <name evidence="2" type="ORF">V1477_017353</name>
</gene>
<dbReference type="AlphaFoldDB" id="A0ABD2B5R6"/>
<name>A0ABD2B5R6_VESMC</name>
<comment type="caution">
    <text evidence="2">The sequence shown here is derived from an EMBL/GenBank/DDBJ whole genome shotgun (WGS) entry which is preliminary data.</text>
</comment>
<organism evidence="2 3">
    <name type="scientific">Vespula maculifrons</name>
    <name type="common">Eastern yellow jacket</name>
    <name type="synonym">Wasp</name>
    <dbReference type="NCBI Taxonomy" id="7453"/>
    <lineage>
        <taxon>Eukaryota</taxon>
        <taxon>Metazoa</taxon>
        <taxon>Ecdysozoa</taxon>
        <taxon>Arthropoda</taxon>
        <taxon>Hexapoda</taxon>
        <taxon>Insecta</taxon>
        <taxon>Pterygota</taxon>
        <taxon>Neoptera</taxon>
        <taxon>Endopterygota</taxon>
        <taxon>Hymenoptera</taxon>
        <taxon>Apocrita</taxon>
        <taxon>Aculeata</taxon>
        <taxon>Vespoidea</taxon>
        <taxon>Vespidae</taxon>
        <taxon>Vespinae</taxon>
        <taxon>Vespula</taxon>
    </lineage>
</organism>
<reference evidence="2 3" key="1">
    <citation type="journal article" date="2024" name="Ann. Entomol. Soc. Am.">
        <title>Genomic analyses of the southern and eastern yellowjacket wasps (Hymenoptera: Vespidae) reveal evolutionary signatures of social life.</title>
        <authorList>
            <person name="Catto M.A."/>
            <person name="Caine P.B."/>
            <person name="Orr S.E."/>
            <person name="Hunt B.G."/>
            <person name="Goodisman M.A.D."/>
        </authorList>
    </citation>
    <scope>NUCLEOTIDE SEQUENCE [LARGE SCALE GENOMIC DNA]</scope>
    <source>
        <strain evidence="2">232</strain>
        <tissue evidence="2">Head and thorax</tissue>
    </source>
</reference>
<accession>A0ABD2B5R6</accession>
<proteinExistence type="predicted"/>
<feature type="non-terminal residue" evidence="2">
    <location>
        <position position="153"/>
    </location>
</feature>
<feature type="region of interest" description="Disordered" evidence="1">
    <location>
        <begin position="81"/>
        <end position="123"/>
    </location>
</feature>
<feature type="compositionally biased region" description="Basic residues" evidence="1">
    <location>
        <begin position="86"/>
        <end position="95"/>
    </location>
</feature>
<sequence>MCRLKRADGMGRGVWWGWDEVGWDKLSLKSSRRGTTYAPLLRSSPIQHHSWFLGYVRVSSRILVSRCRAEPPPITRDEFCYPTSGAKKKKKGKQRNLRDRSCDGVGGDGAGAGAGGGGGSDSGSSGGLTISFLDVLATLRVIFEYDTSEYREG</sequence>
<evidence type="ECO:0000313" key="2">
    <source>
        <dbReference type="EMBL" id="KAL2728077.1"/>
    </source>
</evidence>
<protein>
    <submittedName>
        <fullName evidence="2">Uncharacterized protein</fullName>
    </submittedName>
</protein>
<keyword evidence="3" id="KW-1185">Reference proteome</keyword>
<feature type="compositionally biased region" description="Gly residues" evidence="1">
    <location>
        <begin position="104"/>
        <end position="123"/>
    </location>
</feature>
<evidence type="ECO:0000313" key="3">
    <source>
        <dbReference type="Proteomes" id="UP001607303"/>
    </source>
</evidence>